<dbReference type="PANTHER" id="PTHR42643:SF38">
    <property type="entry name" value="IONOTROPIC RECEPTOR 100A"/>
    <property type="match status" value="1"/>
</dbReference>
<feature type="transmembrane region" description="Helical" evidence="8">
    <location>
        <begin position="191"/>
        <end position="211"/>
    </location>
</feature>
<sequence length="355" mass="39474">MAAPWTNLTLRTCYEPTAGYTADIGDGITPVGLIGSPFTNVTASMGLRWTRVVNTDNQWGECFPNRTCVGCLRYLASGEADISLGPYIFSSLMDKSVKLRWPLFLNNFVIIHGMTNQFQSAGAFALYNLFSPQVWSLIFVSLVALPAMARAMNEFVAHDDKMSLGDHFLTFMEQLLLEAPEKKYKSDPLRVLFAAWMVSALIFSMLASATLKSVMSVATPTPRLEVAADILKRNPEELTVAALPGAGVPESLQNADFQLLKDLGNFLVRSNGLLPDAAAYSSTSRLRQLESGRLLYLLPCEMIGTFLYTSIEVVESMQGYLYCSEEAVLKFHVGWVSSRRSDDLHEIVYREMEKR</sequence>
<dbReference type="RefSeq" id="XP_003740809.1">
    <property type="nucleotide sequence ID" value="XM_003740761.1"/>
</dbReference>
<evidence type="ECO:0000313" key="10">
    <source>
        <dbReference type="RefSeq" id="XP_003740809.1"/>
    </source>
</evidence>
<reference evidence="10" key="1">
    <citation type="submission" date="2025-08" db="UniProtKB">
        <authorList>
            <consortium name="RefSeq"/>
        </authorList>
    </citation>
    <scope>IDENTIFICATION</scope>
</reference>
<dbReference type="AlphaFoldDB" id="A0AAJ6QQN1"/>
<evidence type="ECO:0000256" key="8">
    <source>
        <dbReference type="SAM" id="Phobius"/>
    </source>
</evidence>
<proteinExistence type="predicted"/>
<evidence type="ECO:0000256" key="3">
    <source>
        <dbReference type="ARBA" id="ARBA00022692"/>
    </source>
</evidence>
<dbReference type="GeneID" id="100897333"/>
<feature type="transmembrane region" description="Helical" evidence="8">
    <location>
        <begin position="133"/>
        <end position="152"/>
    </location>
</feature>
<keyword evidence="6" id="KW-0675">Receptor</keyword>
<dbReference type="GO" id="GO:0005886">
    <property type="term" value="C:plasma membrane"/>
    <property type="evidence" value="ECO:0007669"/>
    <property type="project" value="UniProtKB-SubCell"/>
</dbReference>
<evidence type="ECO:0000256" key="7">
    <source>
        <dbReference type="ARBA" id="ARBA00023180"/>
    </source>
</evidence>
<evidence type="ECO:0000313" key="9">
    <source>
        <dbReference type="Proteomes" id="UP000694867"/>
    </source>
</evidence>
<keyword evidence="4 8" id="KW-1133">Transmembrane helix</keyword>
<gene>
    <name evidence="10" type="primary">LOC100897333</name>
</gene>
<evidence type="ECO:0000256" key="4">
    <source>
        <dbReference type="ARBA" id="ARBA00022989"/>
    </source>
</evidence>
<keyword evidence="5 8" id="KW-0472">Membrane</keyword>
<dbReference type="KEGG" id="goe:100897333"/>
<evidence type="ECO:0000256" key="5">
    <source>
        <dbReference type="ARBA" id="ARBA00023136"/>
    </source>
</evidence>
<evidence type="ECO:0000256" key="2">
    <source>
        <dbReference type="ARBA" id="ARBA00022475"/>
    </source>
</evidence>
<keyword evidence="3 8" id="KW-0812">Transmembrane</keyword>
<dbReference type="InterPro" id="IPR052192">
    <property type="entry name" value="Insect_Ionotropic_Sensory_Rcpt"/>
</dbReference>
<name>A0AAJ6QQN1_9ACAR</name>
<protein>
    <submittedName>
        <fullName evidence="10">Uncharacterized protein LOC100897333</fullName>
    </submittedName>
</protein>
<dbReference type="Proteomes" id="UP000694867">
    <property type="component" value="Unplaced"/>
</dbReference>
<keyword evidence="7" id="KW-0325">Glycoprotein</keyword>
<keyword evidence="2" id="KW-1003">Cell membrane</keyword>
<accession>A0AAJ6QQN1</accession>
<dbReference type="Gene3D" id="1.10.287.70">
    <property type="match status" value="1"/>
</dbReference>
<comment type="subcellular location">
    <subcellularLocation>
        <location evidence="1">Cell membrane</location>
        <topology evidence="1">Multi-pass membrane protein</topology>
    </subcellularLocation>
</comment>
<evidence type="ECO:0000256" key="6">
    <source>
        <dbReference type="ARBA" id="ARBA00023170"/>
    </source>
</evidence>
<keyword evidence="9" id="KW-1185">Reference proteome</keyword>
<organism evidence="9 10">
    <name type="scientific">Galendromus occidentalis</name>
    <name type="common">western predatory mite</name>
    <dbReference type="NCBI Taxonomy" id="34638"/>
    <lineage>
        <taxon>Eukaryota</taxon>
        <taxon>Metazoa</taxon>
        <taxon>Ecdysozoa</taxon>
        <taxon>Arthropoda</taxon>
        <taxon>Chelicerata</taxon>
        <taxon>Arachnida</taxon>
        <taxon>Acari</taxon>
        <taxon>Parasitiformes</taxon>
        <taxon>Mesostigmata</taxon>
        <taxon>Gamasina</taxon>
        <taxon>Phytoseioidea</taxon>
        <taxon>Phytoseiidae</taxon>
        <taxon>Typhlodrominae</taxon>
        <taxon>Galendromus</taxon>
    </lineage>
</organism>
<evidence type="ECO:0000256" key="1">
    <source>
        <dbReference type="ARBA" id="ARBA00004651"/>
    </source>
</evidence>
<dbReference type="PANTHER" id="PTHR42643">
    <property type="entry name" value="IONOTROPIC RECEPTOR 20A-RELATED"/>
    <property type="match status" value="1"/>
</dbReference>